<evidence type="ECO:0000313" key="3">
    <source>
        <dbReference type="Proteomes" id="UP000176897"/>
    </source>
</evidence>
<feature type="transmembrane region" description="Helical" evidence="1">
    <location>
        <begin position="135"/>
        <end position="157"/>
    </location>
</feature>
<protein>
    <recommendedName>
        <fullName evidence="4">Rod shape-determining protein MreD</fullName>
    </recommendedName>
</protein>
<accession>A0A1F7USQ6</accession>
<sequence length="169" mass="18652">MRGKMKSIITVGSALIFGSSLTSIFSSAPLNLALLSMLTIMIICTKRTAVLWTVALGAFLDIVSPLPTLSYFISFFLTFIFLRILMNTRISTLTIFGVLLSGVLGVFFLEFMLFVFSRVESRFLPGWNILLNYTYIKSLIISVIATGVSAAFIFALLKRSSLKIAGVRL</sequence>
<feature type="transmembrane region" description="Helical" evidence="1">
    <location>
        <begin position="93"/>
        <end position="115"/>
    </location>
</feature>
<dbReference type="AlphaFoldDB" id="A0A1F7USQ6"/>
<dbReference type="Proteomes" id="UP000176897">
    <property type="component" value="Unassembled WGS sequence"/>
</dbReference>
<proteinExistence type="predicted"/>
<dbReference type="STRING" id="1802401.A3B21_03650"/>
<keyword evidence="1" id="KW-0472">Membrane</keyword>
<reference evidence="2 3" key="1">
    <citation type="journal article" date="2016" name="Nat. Commun.">
        <title>Thousands of microbial genomes shed light on interconnected biogeochemical processes in an aquifer system.</title>
        <authorList>
            <person name="Anantharaman K."/>
            <person name="Brown C.T."/>
            <person name="Hug L.A."/>
            <person name="Sharon I."/>
            <person name="Castelle C.J."/>
            <person name="Probst A.J."/>
            <person name="Thomas B.C."/>
            <person name="Singh A."/>
            <person name="Wilkins M.J."/>
            <person name="Karaoz U."/>
            <person name="Brodie E.L."/>
            <person name="Williams K.H."/>
            <person name="Hubbard S.S."/>
            <person name="Banfield J.F."/>
        </authorList>
    </citation>
    <scope>NUCLEOTIDE SEQUENCE [LARGE SCALE GENOMIC DNA]</scope>
</reference>
<keyword evidence="1" id="KW-1133">Transmembrane helix</keyword>
<comment type="caution">
    <text evidence="2">The sequence shown here is derived from an EMBL/GenBank/DDBJ whole genome shotgun (WGS) entry which is preliminary data.</text>
</comment>
<dbReference type="EMBL" id="MGEJ01000008">
    <property type="protein sequence ID" value="OGL81285.1"/>
    <property type="molecule type" value="Genomic_DNA"/>
</dbReference>
<feature type="transmembrane region" description="Helical" evidence="1">
    <location>
        <begin position="69"/>
        <end position="86"/>
    </location>
</feature>
<evidence type="ECO:0008006" key="4">
    <source>
        <dbReference type="Google" id="ProtNLM"/>
    </source>
</evidence>
<evidence type="ECO:0000313" key="2">
    <source>
        <dbReference type="EMBL" id="OGL81285.1"/>
    </source>
</evidence>
<gene>
    <name evidence="2" type="ORF">A3B21_03650</name>
</gene>
<keyword evidence="1" id="KW-0812">Transmembrane</keyword>
<evidence type="ECO:0000256" key="1">
    <source>
        <dbReference type="SAM" id="Phobius"/>
    </source>
</evidence>
<organism evidence="2 3">
    <name type="scientific">Candidatus Uhrbacteria bacterium RIFCSPLOWO2_01_FULL_47_24</name>
    <dbReference type="NCBI Taxonomy" id="1802401"/>
    <lineage>
        <taxon>Bacteria</taxon>
        <taxon>Candidatus Uhriibacteriota</taxon>
    </lineage>
</organism>
<name>A0A1F7USQ6_9BACT</name>